<protein>
    <submittedName>
        <fullName evidence="3">Uncharacterized protein</fullName>
    </submittedName>
</protein>
<sequence length="511" mass="56925">MPARNHPHPQPSREVIAKNNDIQFSSTGWKTTHHGGNSTTGKASLSYTFFGSKVQIYGKINQDNRSVSPTLVCALDGQQFNSNNTNHATNDDDRLCEWHSDAQAGSHTVMLNFTDNGGDSLRFERILYRPDPTIPLNDVTIYVPHSDPAIRYEGDWKQVNGSHIATNGQANISFSFIGSSLQWFCDTPSTTNNSLNQSIQFSLDSSQTFRPVDRDSNDGDKSPRRSFFKIPDLGSGQHNITIFTKGFSNLTLSHLVLLNSEIQASTSGILSSPLPSSTSSDNTLPSSTPSETSDHKHKKQDHDHHSSQMSFKEKMVIGFVVGGLSLFFLALYTYLFCRRRRRRNRMNGCKCEEKNTGMPKVSKRGHQATTTLPAIFSHEYPFARQSPAQLRSNQRQVNASKKRLTVSSSSTAANTLFQVAPLSALPTKSEPDTPRTNRPNVARFFRFSRFSETSRWTTSSSLTLLPSPKRPFVALPDDDDQTVVMGYRPGTNRVVQSHSRPPEPLPPYPGR</sequence>
<feature type="region of interest" description="Disordered" evidence="1">
    <location>
        <begin position="206"/>
        <end position="230"/>
    </location>
</feature>
<feature type="transmembrane region" description="Helical" evidence="2">
    <location>
        <begin position="315"/>
        <end position="337"/>
    </location>
</feature>
<proteinExistence type="predicted"/>
<keyword evidence="2" id="KW-0472">Membrane</keyword>
<feature type="compositionally biased region" description="Pro residues" evidence="1">
    <location>
        <begin position="502"/>
        <end position="511"/>
    </location>
</feature>
<accession>A0A8H7XSX5</accession>
<feature type="region of interest" description="Disordered" evidence="1">
    <location>
        <begin position="492"/>
        <end position="511"/>
    </location>
</feature>
<evidence type="ECO:0000256" key="1">
    <source>
        <dbReference type="SAM" id="MobiDB-lite"/>
    </source>
</evidence>
<keyword evidence="2" id="KW-0812">Transmembrane</keyword>
<dbReference type="EMBL" id="JAFIQS010000008">
    <property type="protein sequence ID" value="KAG5166257.1"/>
    <property type="molecule type" value="Genomic_DNA"/>
</dbReference>
<dbReference type="AlphaFoldDB" id="A0A8H7XSX5"/>
<comment type="caution">
    <text evidence="3">The sequence shown here is derived from an EMBL/GenBank/DDBJ whole genome shotgun (WGS) entry which is preliminary data.</text>
</comment>
<feature type="region of interest" description="Disordered" evidence="1">
    <location>
        <begin position="270"/>
        <end position="308"/>
    </location>
</feature>
<name>A0A8H7XSX5_PSICU</name>
<reference evidence="3" key="1">
    <citation type="submission" date="2021-02" db="EMBL/GenBank/DDBJ databases">
        <title>Psilocybe cubensis genome.</title>
        <authorList>
            <person name="Mckernan K.J."/>
            <person name="Crawford S."/>
            <person name="Trippe A."/>
            <person name="Kane L.T."/>
            <person name="Mclaughlin S."/>
        </authorList>
    </citation>
    <scope>NUCLEOTIDE SEQUENCE [LARGE SCALE GENOMIC DNA]</scope>
    <source>
        <strain evidence="3">MGC-MH-2018</strain>
    </source>
</reference>
<organism evidence="3">
    <name type="scientific">Psilocybe cubensis</name>
    <name type="common">Psychedelic mushroom</name>
    <name type="synonym">Stropharia cubensis</name>
    <dbReference type="NCBI Taxonomy" id="181762"/>
    <lineage>
        <taxon>Eukaryota</taxon>
        <taxon>Fungi</taxon>
        <taxon>Dikarya</taxon>
        <taxon>Basidiomycota</taxon>
        <taxon>Agaricomycotina</taxon>
        <taxon>Agaricomycetes</taxon>
        <taxon>Agaricomycetidae</taxon>
        <taxon>Agaricales</taxon>
        <taxon>Agaricineae</taxon>
        <taxon>Strophariaceae</taxon>
        <taxon>Psilocybe</taxon>
    </lineage>
</organism>
<keyword evidence="2" id="KW-1133">Transmembrane helix</keyword>
<dbReference type="Gene3D" id="2.60.120.260">
    <property type="entry name" value="Galactose-binding domain-like"/>
    <property type="match status" value="2"/>
</dbReference>
<dbReference type="OrthoDB" id="3052647at2759"/>
<gene>
    <name evidence="3" type="ORF">JR316_008340</name>
</gene>
<feature type="compositionally biased region" description="Low complexity" evidence="1">
    <location>
        <begin position="270"/>
        <end position="290"/>
    </location>
</feature>
<feature type="compositionally biased region" description="Basic and acidic residues" evidence="1">
    <location>
        <begin position="211"/>
        <end position="223"/>
    </location>
</feature>
<evidence type="ECO:0000256" key="2">
    <source>
        <dbReference type="SAM" id="Phobius"/>
    </source>
</evidence>
<evidence type="ECO:0000313" key="3">
    <source>
        <dbReference type="EMBL" id="KAG5166257.1"/>
    </source>
</evidence>